<keyword evidence="12" id="KW-1185">Reference proteome</keyword>
<evidence type="ECO:0000256" key="4">
    <source>
        <dbReference type="ARBA" id="ARBA00022714"/>
    </source>
</evidence>
<evidence type="ECO:0000313" key="11">
    <source>
        <dbReference type="EMBL" id="KAK7794502.1"/>
    </source>
</evidence>
<dbReference type="InterPro" id="IPR017941">
    <property type="entry name" value="Rieske_2Fe-2S"/>
</dbReference>
<evidence type="ECO:0000256" key="8">
    <source>
        <dbReference type="ARBA" id="ARBA00023004"/>
    </source>
</evidence>
<dbReference type="EMBL" id="JAZDUA010000332">
    <property type="protein sequence ID" value="KAK7794502.1"/>
    <property type="molecule type" value="Genomic_DNA"/>
</dbReference>
<dbReference type="Gene3D" id="2.102.10.10">
    <property type="entry name" value="Rieske [2Fe-2S] iron-sulphur domain"/>
    <property type="match status" value="1"/>
</dbReference>
<dbReference type="PRINTS" id="PR00411">
    <property type="entry name" value="PNDRDTASEI"/>
</dbReference>
<dbReference type="Pfam" id="PF00355">
    <property type="entry name" value="Rieske"/>
    <property type="match status" value="1"/>
</dbReference>
<dbReference type="PANTHER" id="PTHR43557">
    <property type="entry name" value="APOPTOSIS-INDUCING FACTOR 1"/>
    <property type="match status" value="1"/>
</dbReference>
<evidence type="ECO:0000256" key="5">
    <source>
        <dbReference type="ARBA" id="ARBA00022723"/>
    </source>
</evidence>
<comment type="caution">
    <text evidence="11">The sequence shown here is derived from an EMBL/GenBank/DDBJ whole genome shotgun (WGS) entry which is preliminary data.</text>
</comment>
<reference evidence="11 12" key="1">
    <citation type="submission" date="2024-03" db="EMBL/GenBank/DDBJ databases">
        <title>The genome assembly and annotation of the cricket Gryllus longicercus Weissman &amp; Gray.</title>
        <authorList>
            <person name="Szrajer S."/>
            <person name="Gray D."/>
            <person name="Ylla G."/>
        </authorList>
    </citation>
    <scope>NUCLEOTIDE SEQUENCE [LARGE SCALE GENOMIC DNA]</scope>
    <source>
        <strain evidence="11">DAG 2021-001</strain>
        <tissue evidence="11">Whole body minus gut</tissue>
    </source>
</reference>
<dbReference type="SUPFAM" id="SSF50022">
    <property type="entry name" value="ISP domain"/>
    <property type="match status" value="1"/>
</dbReference>
<dbReference type="PRINTS" id="PR00368">
    <property type="entry name" value="FADPNR"/>
</dbReference>
<dbReference type="FunFam" id="2.102.10.10:FF:000003">
    <property type="entry name" value="apoptosis-inducing factor 3 isoform X2"/>
    <property type="match status" value="1"/>
</dbReference>
<dbReference type="Gene3D" id="3.50.50.60">
    <property type="entry name" value="FAD/NAD(P)-binding domain"/>
    <property type="match status" value="2"/>
</dbReference>
<dbReference type="SUPFAM" id="SSF55424">
    <property type="entry name" value="FAD/NAD-linked reductases, dimerisation (C-terminal) domain"/>
    <property type="match status" value="1"/>
</dbReference>
<dbReference type="SUPFAM" id="SSF51905">
    <property type="entry name" value="FAD/NAD(P)-binding domain"/>
    <property type="match status" value="1"/>
</dbReference>
<comment type="similarity">
    <text evidence="2">Belongs to the FAD-dependent oxidoreductase family.</text>
</comment>
<dbReference type="GO" id="GO:0046872">
    <property type="term" value="F:metal ion binding"/>
    <property type="evidence" value="ECO:0007669"/>
    <property type="project" value="UniProtKB-KW"/>
</dbReference>
<keyword evidence="9" id="KW-0411">Iron-sulfur</keyword>
<dbReference type="InterPro" id="IPR016156">
    <property type="entry name" value="FAD/NAD-linked_Rdtase_dimer_sf"/>
</dbReference>
<proteinExistence type="inferred from homology"/>
<evidence type="ECO:0000256" key="6">
    <source>
        <dbReference type="ARBA" id="ARBA00022827"/>
    </source>
</evidence>
<evidence type="ECO:0000259" key="10">
    <source>
        <dbReference type="PROSITE" id="PS51296"/>
    </source>
</evidence>
<dbReference type="PANTHER" id="PTHR43557:SF2">
    <property type="entry name" value="RIESKE DOMAIN-CONTAINING PROTEIN-RELATED"/>
    <property type="match status" value="1"/>
</dbReference>
<protein>
    <recommendedName>
        <fullName evidence="10">Rieske domain-containing protein</fullName>
    </recommendedName>
</protein>
<evidence type="ECO:0000256" key="9">
    <source>
        <dbReference type="ARBA" id="ARBA00023014"/>
    </source>
</evidence>
<dbReference type="GO" id="GO:0051537">
    <property type="term" value="F:2 iron, 2 sulfur cluster binding"/>
    <property type="evidence" value="ECO:0007669"/>
    <property type="project" value="UniProtKB-KW"/>
</dbReference>
<keyword evidence="4" id="KW-0001">2Fe-2S</keyword>
<dbReference type="Proteomes" id="UP001378592">
    <property type="component" value="Unassembled WGS sequence"/>
</dbReference>
<dbReference type="CDD" id="cd03478">
    <property type="entry name" value="Rieske_AIFL_N"/>
    <property type="match status" value="1"/>
</dbReference>
<dbReference type="Gene3D" id="3.30.390.30">
    <property type="match status" value="1"/>
</dbReference>
<dbReference type="PROSITE" id="PS51296">
    <property type="entry name" value="RIESKE"/>
    <property type="match status" value="1"/>
</dbReference>
<dbReference type="Pfam" id="PF07992">
    <property type="entry name" value="Pyr_redox_2"/>
    <property type="match status" value="1"/>
</dbReference>
<keyword evidence="3" id="KW-0285">Flavoprotein</keyword>
<comment type="cofactor">
    <cofactor evidence="1">
        <name>FAD</name>
        <dbReference type="ChEBI" id="CHEBI:57692"/>
    </cofactor>
</comment>
<feature type="domain" description="Rieske" evidence="10">
    <location>
        <begin position="23"/>
        <end position="119"/>
    </location>
</feature>
<dbReference type="InterPro" id="IPR023753">
    <property type="entry name" value="FAD/NAD-binding_dom"/>
</dbReference>
<dbReference type="InterPro" id="IPR036922">
    <property type="entry name" value="Rieske_2Fe-2S_sf"/>
</dbReference>
<name>A0AAN9VGQ4_9ORTH</name>
<gene>
    <name evidence="11" type="ORF">R5R35_004720</name>
</gene>
<keyword evidence="5" id="KW-0479">Metal-binding</keyword>
<dbReference type="AlphaFoldDB" id="A0AAN9VGQ4"/>
<sequence length="545" mass="58426">MGTGNSKEKGSKNGDKNDDVIEGVVCQESDLKENEMKAFEVGDHGKILVVRQKGQIYAVGNKCTHYGAPLHTGALGDGHVRCPWHGACFNLATGDIEDFPGLDSLPCFKVEVQKDGGVKVQGSLSMLKTGRRQKCMATFDKGDERTFVVVGGGPAAQVCAETLRQDGFKGTLIMLSKEQVIPYDRIKLSKILDASPEKLALRSADFYKDNNIELKLGTELLNLDATNKVAHLSSGEKINYDSIFLATGSRPRPLSVSGSNLKNIFVLRNVDDANAIAKEIKEDKNVVIIGASFIGMECAAYCVGKAKSVTVVGRGAAPFVPVLGSQIGGQIMKWFAEKGITFCMDTDVVEVLPNEVDSSSVGALKLANDQILSADIVVVGIGAIANTDYLKDAGVELGKGGTVPVNEFLETNVPGVFAGGDIAFAPVLGTVAAIGHWQLAHYHGRIGGRNMLGKKEPLKTVPFFWTMLFNKGIRYAGYAPDFDDVVLHGNLEELKFIAYYCKNNSVLAVATCGNDPVAAQFAELLSSGKSITKDDIQNNPTAWIK</sequence>
<dbReference type="InterPro" id="IPR050446">
    <property type="entry name" value="FAD-oxidoreductase/Apoptosis"/>
</dbReference>
<organism evidence="11 12">
    <name type="scientific">Gryllus longicercus</name>
    <dbReference type="NCBI Taxonomy" id="2509291"/>
    <lineage>
        <taxon>Eukaryota</taxon>
        <taxon>Metazoa</taxon>
        <taxon>Ecdysozoa</taxon>
        <taxon>Arthropoda</taxon>
        <taxon>Hexapoda</taxon>
        <taxon>Insecta</taxon>
        <taxon>Pterygota</taxon>
        <taxon>Neoptera</taxon>
        <taxon>Polyneoptera</taxon>
        <taxon>Orthoptera</taxon>
        <taxon>Ensifera</taxon>
        <taxon>Gryllidea</taxon>
        <taxon>Grylloidea</taxon>
        <taxon>Gryllidae</taxon>
        <taxon>Gryllinae</taxon>
        <taxon>Gryllus</taxon>
    </lineage>
</organism>
<evidence type="ECO:0000256" key="2">
    <source>
        <dbReference type="ARBA" id="ARBA00006442"/>
    </source>
</evidence>
<dbReference type="InterPro" id="IPR028202">
    <property type="entry name" value="Reductase_C"/>
</dbReference>
<evidence type="ECO:0000256" key="1">
    <source>
        <dbReference type="ARBA" id="ARBA00001974"/>
    </source>
</evidence>
<evidence type="ECO:0000313" key="12">
    <source>
        <dbReference type="Proteomes" id="UP001378592"/>
    </source>
</evidence>
<evidence type="ECO:0000256" key="3">
    <source>
        <dbReference type="ARBA" id="ARBA00022630"/>
    </source>
</evidence>
<dbReference type="InterPro" id="IPR036188">
    <property type="entry name" value="FAD/NAD-bd_sf"/>
</dbReference>
<evidence type="ECO:0000256" key="7">
    <source>
        <dbReference type="ARBA" id="ARBA00023002"/>
    </source>
</evidence>
<keyword evidence="6" id="KW-0274">FAD</keyword>
<dbReference type="Pfam" id="PF14759">
    <property type="entry name" value="Reductase_C"/>
    <property type="match status" value="1"/>
</dbReference>
<keyword evidence="8" id="KW-0408">Iron</keyword>
<dbReference type="GO" id="GO:0016651">
    <property type="term" value="F:oxidoreductase activity, acting on NAD(P)H"/>
    <property type="evidence" value="ECO:0007669"/>
    <property type="project" value="TreeGrafter"/>
</dbReference>
<accession>A0AAN9VGQ4</accession>
<keyword evidence="7" id="KW-0560">Oxidoreductase</keyword>
<dbReference type="GO" id="GO:0005737">
    <property type="term" value="C:cytoplasm"/>
    <property type="evidence" value="ECO:0007669"/>
    <property type="project" value="TreeGrafter"/>
</dbReference>